<dbReference type="Pfam" id="PF20257">
    <property type="entry name" value="SAM_HAT_C"/>
    <property type="match status" value="1"/>
</dbReference>
<dbReference type="RefSeq" id="WP_009058386.1">
    <property type="nucleotide sequence ID" value="NZ_JAHXRZ010000014.1"/>
</dbReference>
<dbReference type="Gene3D" id="2.40.30.90">
    <property type="entry name" value="Bacterial fluorinating enzyme like"/>
    <property type="match status" value="1"/>
</dbReference>
<accession>A0ABM9IEC7</accession>
<dbReference type="EC" id="3.13.2.3" evidence="5"/>
<dbReference type="InterPro" id="IPR046470">
    <property type="entry name" value="SAM_HAT_C"/>
</dbReference>
<reference evidence="5" key="1">
    <citation type="submission" date="2023-03" db="EMBL/GenBank/DDBJ databases">
        <authorList>
            <person name="Cremers G."/>
            <person name="Picone N."/>
        </authorList>
    </citation>
    <scope>NUCLEOTIDE SEQUENCE</scope>
    <source>
        <strain evidence="5">Sample_alias</strain>
    </source>
</reference>
<evidence type="ECO:0000313" key="5">
    <source>
        <dbReference type="EMBL" id="CAI9086048.1"/>
    </source>
</evidence>
<evidence type="ECO:0000256" key="1">
    <source>
        <dbReference type="ARBA" id="ARBA00022691"/>
    </source>
</evidence>
<dbReference type="EMBL" id="OX458932">
    <property type="protein sequence ID" value="CAI9086048.1"/>
    <property type="molecule type" value="Genomic_DNA"/>
</dbReference>
<dbReference type="GO" id="GO:0016787">
    <property type="term" value="F:hydrolase activity"/>
    <property type="evidence" value="ECO:0007669"/>
    <property type="project" value="UniProtKB-KW"/>
</dbReference>
<evidence type="ECO:0000256" key="2">
    <source>
        <dbReference type="ARBA" id="ARBA00024035"/>
    </source>
</evidence>
<keyword evidence="6" id="KW-1185">Reference proteome</keyword>
<dbReference type="InterPro" id="IPR023227">
    <property type="entry name" value="SAM_OH_AdoTrfase_C_sf"/>
</dbReference>
<dbReference type="InterPro" id="IPR023228">
    <property type="entry name" value="SAM_OH_AdoTrfase_N_sf"/>
</dbReference>
<dbReference type="Gene3D" id="3.40.50.10790">
    <property type="entry name" value="S-adenosyl-l-methionine hydroxide adenosyltransferase, N-terminal"/>
    <property type="match status" value="1"/>
</dbReference>
<dbReference type="PANTHER" id="PTHR35092:SF1">
    <property type="entry name" value="CHLORINASE MJ1651"/>
    <property type="match status" value="1"/>
</dbReference>
<dbReference type="InterPro" id="IPR002747">
    <property type="entry name" value="SAM_OH_AdoTrfase"/>
</dbReference>
<feature type="domain" description="S-adenosyl-l-methionine hydroxide adenosyltransferase C-terminal" evidence="4">
    <location>
        <begin position="219"/>
        <end position="303"/>
    </location>
</feature>
<evidence type="ECO:0000259" key="4">
    <source>
        <dbReference type="Pfam" id="PF20257"/>
    </source>
</evidence>
<feature type="domain" description="S-adenosyl-l-methionine hydroxide adenosyltransferase N-terminal" evidence="3">
    <location>
        <begin position="47"/>
        <end position="193"/>
    </location>
</feature>
<dbReference type="SUPFAM" id="SSF101852">
    <property type="entry name" value="Bacterial fluorinating enzyme, C-terminal domain"/>
    <property type="match status" value="1"/>
</dbReference>
<evidence type="ECO:0000313" key="6">
    <source>
        <dbReference type="Proteomes" id="UP001161497"/>
    </source>
</evidence>
<dbReference type="SUPFAM" id="SSF102522">
    <property type="entry name" value="Bacterial fluorinating enzyme, N-terminal domain"/>
    <property type="match status" value="1"/>
</dbReference>
<keyword evidence="1" id="KW-0949">S-adenosyl-L-methionine</keyword>
<name>A0ABM9IEC7_9BACT</name>
<comment type="similarity">
    <text evidence="2">Belongs to the SAM hydrolase / SAM-dependent halogenase family.</text>
</comment>
<proteinExistence type="inferred from homology"/>
<dbReference type="Proteomes" id="UP001161497">
    <property type="component" value="Chromosome"/>
</dbReference>
<organism evidence="5 6">
    <name type="scientific">Candidatus Methylacidiphilum fumarolicum</name>
    <dbReference type="NCBI Taxonomy" id="591154"/>
    <lineage>
        <taxon>Bacteria</taxon>
        <taxon>Pseudomonadati</taxon>
        <taxon>Verrucomicrobiota</taxon>
        <taxon>Methylacidiphilae</taxon>
        <taxon>Methylacidiphilales</taxon>
        <taxon>Methylacidiphilaceae</taxon>
        <taxon>Methylacidiphilum (ex Ratnadevi et al. 2023)</taxon>
    </lineage>
</organism>
<keyword evidence="5" id="KW-0378">Hydrolase</keyword>
<gene>
    <name evidence="5" type="ORF">MFUM_1720</name>
</gene>
<dbReference type="InterPro" id="IPR046469">
    <property type="entry name" value="SAM_HAT_N"/>
</dbReference>
<sequence>MEKKALFLNSLHSKGFLLLLLTGTMIIYSGCNKKSHMEHAIDSRPIIGLITDFGSKDHYVAQLKGVIYSIDPFARVIDLNHEIEPYNLPEAAFLIDQSTLEFPAGSIFVAVVDPGVGTERKGILLETKAHKFYIGPDNGIFSLVVEREGIAEVWTLDKKEIWKRQEPSYTFHGRDIFGPVAAYLSKGGKPHNTGSRIPKENLHLLNFSPPSTIGQSVSGQILYIDHFGNIITNIPMGMASWIKEGNLVRVQIGKMTLAAPCVKTYSELPLGKIGVLYNSSGYLEISSSQGSAAKLLKAQSGNSLLLHP</sequence>
<dbReference type="PANTHER" id="PTHR35092">
    <property type="entry name" value="CHLORINASE MJ1651"/>
    <property type="match status" value="1"/>
</dbReference>
<protein>
    <submittedName>
        <fullName evidence="5">S-adenosyl-L-methionine hydrolase (Adenosine-forming)</fullName>
        <ecNumber evidence="5">3.13.2.3</ecNumber>
    </submittedName>
</protein>
<evidence type="ECO:0000259" key="3">
    <source>
        <dbReference type="Pfam" id="PF01887"/>
    </source>
</evidence>
<dbReference type="Pfam" id="PF01887">
    <property type="entry name" value="SAM_HAT_N"/>
    <property type="match status" value="1"/>
</dbReference>
<dbReference type="PIRSF" id="PIRSF006779">
    <property type="entry name" value="UCP006779"/>
    <property type="match status" value="1"/>
</dbReference>